<dbReference type="RefSeq" id="WP_188679378.1">
    <property type="nucleotide sequence ID" value="NZ_BMGP01000005.1"/>
</dbReference>
<protein>
    <submittedName>
        <fullName evidence="1">Alpha/beta hydrolase</fullName>
    </submittedName>
</protein>
<dbReference type="Proteomes" id="UP000598775">
    <property type="component" value="Unassembled WGS sequence"/>
</dbReference>
<organism evidence="1 2">
    <name type="scientific">Subtercola lobariae</name>
    <dbReference type="NCBI Taxonomy" id="1588641"/>
    <lineage>
        <taxon>Bacteria</taxon>
        <taxon>Bacillati</taxon>
        <taxon>Actinomycetota</taxon>
        <taxon>Actinomycetes</taxon>
        <taxon>Micrococcales</taxon>
        <taxon>Microbacteriaceae</taxon>
        <taxon>Subtercola</taxon>
    </lineage>
</organism>
<accession>A0A917BBC7</accession>
<dbReference type="SUPFAM" id="SSF53474">
    <property type="entry name" value="alpha/beta-Hydrolases"/>
    <property type="match status" value="1"/>
</dbReference>
<keyword evidence="2" id="KW-1185">Reference proteome</keyword>
<dbReference type="EMBL" id="BMGP01000005">
    <property type="protein sequence ID" value="GGF33986.1"/>
    <property type="molecule type" value="Genomic_DNA"/>
</dbReference>
<proteinExistence type="predicted"/>
<evidence type="ECO:0000313" key="1">
    <source>
        <dbReference type="EMBL" id="GGF33986.1"/>
    </source>
</evidence>
<dbReference type="InterPro" id="IPR029058">
    <property type="entry name" value="AB_hydrolase_fold"/>
</dbReference>
<reference evidence="1 2" key="1">
    <citation type="journal article" date="2014" name="Int. J. Syst. Evol. Microbiol.">
        <title>Complete genome sequence of Corynebacterium casei LMG S-19264T (=DSM 44701T), isolated from a smear-ripened cheese.</title>
        <authorList>
            <consortium name="US DOE Joint Genome Institute (JGI-PGF)"/>
            <person name="Walter F."/>
            <person name="Albersmeier A."/>
            <person name="Kalinowski J."/>
            <person name="Ruckert C."/>
        </authorList>
    </citation>
    <scope>NUCLEOTIDE SEQUENCE [LARGE SCALE GENOMIC DNA]</scope>
    <source>
        <strain evidence="1 2">CGMCC 1.12976</strain>
    </source>
</reference>
<dbReference type="AlphaFoldDB" id="A0A917BBC7"/>
<dbReference type="GO" id="GO:0016787">
    <property type="term" value="F:hydrolase activity"/>
    <property type="evidence" value="ECO:0007669"/>
    <property type="project" value="UniProtKB-KW"/>
</dbReference>
<gene>
    <name evidence="1" type="ORF">GCM10011399_28940</name>
</gene>
<dbReference type="Gene3D" id="3.40.50.1820">
    <property type="entry name" value="alpha/beta hydrolase"/>
    <property type="match status" value="1"/>
</dbReference>
<keyword evidence="1" id="KW-0378">Hydrolase</keyword>
<name>A0A917BBC7_9MICO</name>
<comment type="caution">
    <text evidence="1">The sequence shown here is derived from an EMBL/GenBank/DDBJ whole genome shotgun (WGS) entry which is preliminary data.</text>
</comment>
<sequence length="402" mass="42926">MSSSANATTTAHELRTADRAKVAGLLRTVPGATTVAFIMHPRQDVSHHPLVPELLARGWAVWTQGSRSQGNDLALLHEQALLDMAAGQMFLRERGFENVVCIGHSGGATLAAFYFEQAIQPSGGRLKQAPGGQPVALADADMPLPDGLVLLAPHPGQGVLLERVIDPSVLDEADPLSVDPELDPWSAMNGFMPPPTSSNYSQEFVDRYRRGQRDRVAKIDAFARERIGVASNSKAYFAASNDPQDERASVATGVMTVHRTDADLRSVDLSIDPNNRRYGSLFGPRPDLSDFGVAGFGRLATPEAWLSTWSSISSNANLARNLKAVTVPTLIVEFTGDQACFPADIAAFTAACSATDVENVSIAGQHFGAPIHRGETSGTQLAGSAMSNWMGERFPTGAFVSM</sequence>
<evidence type="ECO:0000313" key="2">
    <source>
        <dbReference type="Proteomes" id="UP000598775"/>
    </source>
</evidence>